<keyword evidence="1" id="KW-0472">Membrane</keyword>
<dbReference type="NCBIfam" id="TIGR02532">
    <property type="entry name" value="IV_pilin_GFxxxE"/>
    <property type="match status" value="1"/>
</dbReference>
<name>A0A6S6T590_9BACT</name>
<sequence>MKKGFSLIEIMVSITLLAIIFSYFYGSVNSLKRSTNFYENKFNSLEDLKRYIAVLQQDIILNIGEVKILSEENKDYSILKVRTKNSLYNIDVPYVVWYVNKRKSTLSRIESVREINLPIKEDFHFFNLDEVAIGLNSFKLYKSNDLNNTKDILTYIDQRGFSKIVFETPGID</sequence>
<dbReference type="AlphaFoldDB" id="A0A6S6T590"/>
<keyword evidence="1" id="KW-1133">Transmembrane helix</keyword>
<protein>
    <submittedName>
        <fullName evidence="2">Prokaryotic N-terminal methylation motif domain protein</fullName>
    </submittedName>
</protein>
<dbReference type="Pfam" id="PF07963">
    <property type="entry name" value="N_methyl"/>
    <property type="match status" value="1"/>
</dbReference>
<evidence type="ECO:0000256" key="1">
    <source>
        <dbReference type="SAM" id="Phobius"/>
    </source>
</evidence>
<gene>
    <name evidence="2" type="ORF">HELGO_WM9469</name>
</gene>
<keyword evidence="1" id="KW-0812">Transmembrane</keyword>
<organism evidence="2">
    <name type="scientific">uncultured Campylobacterales bacterium</name>
    <dbReference type="NCBI Taxonomy" id="352960"/>
    <lineage>
        <taxon>Bacteria</taxon>
        <taxon>Pseudomonadati</taxon>
        <taxon>Campylobacterota</taxon>
        <taxon>Epsilonproteobacteria</taxon>
        <taxon>Campylobacterales</taxon>
        <taxon>environmental samples</taxon>
    </lineage>
</organism>
<proteinExistence type="predicted"/>
<dbReference type="InterPro" id="IPR012902">
    <property type="entry name" value="N_methyl_site"/>
</dbReference>
<dbReference type="EMBL" id="CACVAW010000068">
    <property type="protein sequence ID" value="CAA6815931.1"/>
    <property type="molecule type" value="Genomic_DNA"/>
</dbReference>
<reference evidence="2" key="1">
    <citation type="submission" date="2020-01" db="EMBL/GenBank/DDBJ databases">
        <authorList>
            <person name="Meier V. D."/>
            <person name="Meier V D."/>
        </authorList>
    </citation>
    <scope>NUCLEOTIDE SEQUENCE</scope>
    <source>
        <strain evidence="2">HLG_WM_MAG_12</strain>
    </source>
</reference>
<accession>A0A6S6T590</accession>
<feature type="transmembrane region" description="Helical" evidence="1">
    <location>
        <begin position="7"/>
        <end position="26"/>
    </location>
</feature>
<evidence type="ECO:0000313" key="2">
    <source>
        <dbReference type="EMBL" id="CAA6815931.1"/>
    </source>
</evidence>